<evidence type="ECO:0000313" key="1">
    <source>
        <dbReference type="EMBL" id="GFY15379.1"/>
    </source>
</evidence>
<sequence>MPEDVPSCKATNAVYKKWSMTSVMIGHLYKRHELPLKIKRREFVSPLFQLLINSSMKINKKFDVKEIHLLLLLMPPDRQRPDQGPRNSSWQRAK</sequence>
<evidence type="ECO:0000313" key="2">
    <source>
        <dbReference type="Proteomes" id="UP000887159"/>
    </source>
</evidence>
<dbReference type="AlphaFoldDB" id="A0A8X6VJR2"/>
<dbReference type="Proteomes" id="UP000887159">
    <property type="component" value="Unassembled WGS sequence"/>
</dbReference>
<accession>A0A8X6VJR2</accession>
<proteinExistence type="predicted"/>
<protein>
    <submittedName>
        <fullName evidence="1">Uncharacterized protein</fullName>
    </submittedName>
</protein>
<keyword evidence="2" id="KW-1185">Reference proteome</keyword>
<name>A0A8X6VJR2_TRICX</name>
<dbReference type="EMBL" id="BMAU01021334">
    <property type="protein sequence ID" value="GFY15379.1"/>
    <property type="molecule type" value="Genomic_DNA"/>
</dbReference>
<organism evidence="1 2">
    <name type="scientific">Trichonephila clavipes</name>
    <name type="common">Golden silk orbweaver</name>
    <name type="synonym">Nephila clavipes</name>
    <dbReference type="NCBI Taxonomy" id="2585209"/>
    <lineage>
        <taxon>Eukaryota</taxon>
        <taxon>Metazoa</taxon>
        <taxon>Ecdysozoa</taxon>
        <taxon>Arthropoda</taxon>
        <taxon>Chelicerata</taxon>
        <taxon>Arachnida</taxon>
        <taxon>Araneae</taxon>
        <taxon>Araneomorphae</taxon>
        <taxon>Entelegynae</taxon>
        <taxon>Araneoidea</taxon>
        <taxon>Nephilidae</taxon>
        <taxon>Trichonephila</taxon>
    </lineage>
</organism>
<gene>
    <name evidence="1" type="ORF">TNCV_1571901</name>
</gene>
<comment type="caution">
    <text evidence="1">The sequence shown here is derived from an EMBL/GenBank/DDBJ whole genome shotgun (WGS) entry which is preliminary data.</text>
</comment>
<reference evidence="1" key="1">
    <citation type="submission" date="2020-08" db="EMBL/GenBank/DDBJ databases">
        <title>Multicomponent nature underlies the extraordinary mechanical properties of spider dragline silk.</title>
        <authorList>
            <person name="Kono N."/>
            <person name="Nakamura H."/>
            <person name="Mori M."/>
            <person name="Yoshida Y."/>
            <person name="Ohtoshi R."/>
            <person name="Malay A.D."/>
            <person name="Moran D.A.P."/>
            <person name="Tomita M."/>
            <person name="Numata K."/>
            <person name="Arakawa K."/>
        </authorList>
    </citation>
    <scope>NUCLEOTIDE SEQUENCE</scope>
</reference>